<dbReference type="PANTHER" id="PTHR46963:SF2">
    <property type="match status" value="1"/>
</dbReference>
<dbReference type="InterPro" id="IPR002104">
    <property type="entry name" value="Integrase_catalytic"/>
</dbReference>
<evidence type="ECO:0000259" key="2">
    <source>
        <dbReference type="Pfam" id="PF00589"/>
    </source>
</evidence>
<dbReference type="Proteomes" id="UP000683360">
    <property type="component" value="Unassembled WGS sequence"/>
</dbReference>
<feature type="domain" description="Tyr recombinase" evidence="2">
    <location>
        <begin position="35"/>
        <end position="116"/>
    </location>
</feature>
<proteinExistence type="predicted"/>
<name>A0A8S3Q509_MYTED</name>
<evidence type="ECO:0000313" key="3">
    <source>
        <dbReference type="EMBL" id="CAG2191812.1"/>
    </source>
</evidence>
<dbReference type="AlphaFoldDB" id="A0A8S3Q509"/>
<dbReference type="GO" id="GO:0006310">
    <property type="term" value="P:DNA recombination"/>
    <property type="evidence" value="ECO:0007669"/>
    <property type="project" value="UniProtKB-KW"/>
</dbReference>
<dbReference type="InterPro" id="IPR042838">
    <property type="entry name" value="KIAA1958"/>
</dbReference>
<gene>
    <name evidence="3" type="ORF">MEDL_7021</name>
</gene>
<dbReference type="PANTHER" id="PTHR46963">
    <property type="entry name" value="SIMILAR TO RIKEN CDNA E130308A19"/>
    <property type="match status" value="1"/>
</dbReference>
<dbReference type="SUPFAM" id="SSF56349">
    <property type="entry name" value="DNA breaking-rejoining enzymes"/>
    <property type="match status" value="1"/>
</dbReference>
<dbReference type="GO" id="GO:0003677">
    <property type="term" value="F:DNA binding"/>
    <property type="evidence" value="ECO:0007669"/>
    <property type="project" value="InterPro"/>
</dbReference>
<keyword evidence="1" id="KW-0233">DNA recombination</keyword>
<evidence type="ECO:0000313" key="4">
    <source>
        <dbReference type="Proteomes" id="UP000683360"/>
    </source>
</evidence>
<dbReference type="OrthoDB" id="10002548at2759"/>
<organism evidence="3 4">
    <name type="scientific">Mytilus edulis</name>
    <name type="common">Blue mussel</name>
    <dbReference type="NCBI Taxonomy" id="6550"/>
    <lineage>
        <taxon>Eukaryota</taxon>
        <taxon>Metazoa</taxon>
        <taxon>Spiralia</taxon>
        <taxon>Lophotrochozoa</taxon>
        <taxon>Mollusca</taxon>
        <taxon>Bivalvia</taxon>
        <taxon>Autobranchia</taxon>
        <taxon>Pteriomorphia</taxon>
        <taxon>Mytilida</taxon>
        <taxon>Mytiloidea</taxon>
        <taxon>Mytilidae</taxon>
        <taxon>Mytilinae</taxon>
        <taxon>Mytilus</taxon>
    </lineage>
</organism>
<dbReference type="Pfam" id="PF00589">
    <property type="entry name" value="Phage_integrase"/>
    <property type="match status" value="1"/>
</dbReference>
<sequence length="223" mass="25341">MLLLFLGNPRCRVATYLEYAKRRPEDMMEADGPFYLGINRDVKDGIWYRKQAMGKNTLSDFVKTMCEEAGVQKRKTNHSARKTKVTALAYEKIPPTQIMQISGHKNVQSINEYCSASLNQQQEMSHILSNVGSGGISKHLEQKKGTDQNNIDDMPSDDDDQLLSASQEAELYLVLKDIPNYESNEAQKMIELHEIVHGNYKDKTIQVFSWGHITVNITINFPA</sequence>
<keyword evidence="4" id="KW-1185">Reference proteome</keyword>
<protein>
    <recommendedName>
        <fullName evidence="2">Tyr recombinase domain-containing protein</fullName>
    </recommendedName>
</protein>
<dbReference type="InterPro" id="IPR013762">
    <property type="entry name" value="Integrase-like_cat_sf"/>
</dbReference>
<comment type="caution">
    <text evidence="3">The sequence shown here is derived from an EMBL/GenBank/DDBJ whole genome shotgun (WGS) entry which is preliminary data.</text>
</comment>
<dbReference type="Gene3D" id="1.10.443.10">
    <property type="entry name" value="Intergrase catalytic core"/>
    <property type="match status" value="1"/>
</dbReference>
<dbReference type="EMBL" id="CAJPWZ010000370">
    <property type="protein sequence ID" value="CAG2191812.1"/>
    <property type="molecule type" value="Genomic_DNA"/>
</dbReference>
<accession>A0A8S3Q509</accession>
<dbReference type="GO" id="GO:0015074">
    <property type="term" value="P:DNA integration"/>
    <property type="evidence" value="ECO:0007669"/>
    <property type="project" value="InterPro"/>
</dbReference>
<reference evidence="3" key="1">
    <citation type="submission" date="2021-03" db="EMBL/GenBank/DDBJ databases">
        <authorList>
            <person name="Bekaert M."/>
        </authorList>
    </citation>
    <scope>NUCLEOTIDE SEQUENCE</scope>
</reference>
<dbReference type="InterPro" id="IPR011010">
    <property type="entry name" value="DNA_brk_join_enz"/>
</dbReference>
<evidence type="ECO:0000256" key="1">
    <source>
        <dbReference type="ARBA" id="ARBA00023172"/>
    </source>
</evidence>